<comment type="caution">
    <text evidence="3">The sequence shown here is derived from an EMBL/GenBank/DDBJ whole genome shotgun (WGS) entry which is preliminary data.</text>
</comment>
<dbReference type="RefSeq" id="WP_254155303.1">
    <property type="nucleotide sequence ID" value="NZ_JAHESD010000053.1"/>
</dbReference>
<evidence type="ECO:0000313" key="4">
    <source>
        <dbReference type="Proteomes" id="UP000772618"/>
    </source>
</evidence>
<sequence>MRNLYLLTCLVTVVTVVSASAQSFYAIRRDRSLIATLGINSSTYYGDLKDNTGLDAKPSLSLGVMMNVAPRIAVRGEFSWITLSGDDAKTGNESLMVRNLSFTSNNYEVNFSGQISLFPHKGRFYQRPKFNAYGFAGIGALYFNPKAELDGKKYALQPLKTSGVDYSRLTVVIPYGFGIKTRVSPFIDFGIEVGFRKLFTDYIDDVSGRYIDNASFTDPVAQKLADRRPEIGLPLARAGAIRGGSSKDNYMLLTAKIGYYLPFLSRSSNGGRKIYSVKRRRPSHR</sequence>
<dbReference type="InterPro" id="IPR027385">
    <property type="entry name" value="Beta-barrel_OMP"/>
</dbReference>
<organism evidence="3 4">
    <name type="scientific">Chryseosolibacter indicus</name>
    <dbReference type="NCBI Taxonomy" id="2782351"/>
    <lineage>
        <taxon>Bacteria</taxon>
        <taxon>Pseudomonadati</taxon>
        <taxon>Bacteroidota</taxon>
        <taxon>Cytophagia</taxon>
        <taxon>Cytophagales</taxon>
        <taxon>Chryseotaleaceae</taxon>
        <taxon>Chryseosolibacter</taxon>
    </lineage>
</organism>
<accession>A0ABS5VWC0</accession>
<gene>
    <name evidence="3" type="ORF">KK060_18830</name>
</gene>
<evidence type="ECO:0000313" key="3">
    <source>
        <dbReference type="EMBL" id="MBT1705353.1"/>
    </source>
</evidence>
<protein>
    <submittedName>
        <fullName evidence="3">Outer membrane beta-barrel protein</fullName>
    </submittedName>
</protein>
<dbReference type="Pfam" id="PF13505">
    <property type="entry name" value="OMP_b-brl"/>
    <property type="match status" value="1"/>
</dbReference>
<keyword evidence="1" id="KW-0732">Signal</keyword>
<evidence type="ECO:0000259" key="2">
    <source>
        <dbReference type="Pfam" id="PF13505"/>
    </source>
</evidence>
<evidence type="ECO:0000256" key="1">
    <source>
        <dbReference type="ARBA" id="ARBA00022729"/>
    </source>
</evidence>
<keyword evidence="4" id="KW-1185">Reference proteome</keyword>
<reference evidence="3 4" key="1">
    <citation type="submission" date="2021-05" db="EMBL/GenBank/DDBJ databases">
        <title>A Polyphasic approach of four new species of the genus Ohtaekwangia: Ohtaekwangia histidinii sp. nov., Ohtaekwangia cretensis sp. nov., Ohtaekwangia indiensis sp. nov., Ohtaekwangia reichenbachii sp. nov. from diverse environment.</title>
        <authorList>
            <person name="Octaviana S."/>
        </authorList>
    </citation>
    <scope>NUCLEOTIDE SEQUENCE [LARGE SCALE GENOMIC DNA]</scope>
    <source>
        <strain evidence="3 4">PWU20</strain>
    </source>
</reference>
<dbReference type="Proteomes" id="UP000772618">
    <property type="component" value="Unassembled WGS sequence"/>
</dbReference>
<feature type="domain" description="Outer membrane protein beta-barrel" evidence="2">
    <location>
        <begin position="10"/>
        <end position="200"/>
    </location>
</feature>
<dbReference type="EMBL" id="JAHESD010000053">
    <property type="protein sequence ID" value="MBT1705353.1"/>
    <property type="molecule type" value="Genomic_DNA"/>
</dbReference>
<proteinExistence type="predicted"/>
<name>A0ABS5VWC0_9BACT</name>